<evidence type="ECO:0000256" key="2">
    <source>
        <dbReference type="ARBA" id="ARBA00022695"/>
    </source>
</evidence>
<sequence>MHSSNAEIDYYYIVAAAGVGKRMELDYPKQFLEVEGKPIFIKTLEVIEKNNRVTGIVVVTNKEYISEVKKMCRTFEITKVIDVVSGGKERQDSIYNALKQIPKESIIGVQDGVRPFIEDRYIEESYAKLMKETDLDGVVVGVPIKDTIKVVNSKGEIVETPKRDQLFAAQTPQVFRGEILHRSYKTARKQKFLGTDDSSLVEKAGGRVGVLAGSYENIKITTPEDLLVFSKEKIKR</sequence>
<dbReference type="InterPro" id="IPR001228">
    <property type="entry name" value="IspD"/>
</dbReference>
<proteinExistence type="inferred from homology"/>
<dbReference type="GO" id="GO:0050518">
    <property type="term" value="F:2-C-methyl-D-erythritol 4-phosphate cytidylyltransferase activity"/>
    <property type="evidence" value="ECO:0007669"/>
    <property type="project" value="UniProtKB-EC"/>
</dbReference>
<dbReference type="CDD" id="cd02516">
    <property type="entry name" value="CDP-ME_synthetase"/>
    <property type="match status" value="1"/>
</dbReference>
<comment type="similarity">
    <text evidence="3">Belongs to the IspD/TarI cytidylyltransferase family. IspD subfamily.</text>
</comment>
<feature type="site" description="Transition state stabilizer" evidence="3">
    <location>
        <position position="22"/>
    </location>
</feature>
<feature type="site" description="Positions MEP for the nucleophilic attack" evidence="3">
    <location>
        <position position="163"/>
    </location>
</feature>
<dbReference type="PANTHER" id="PTHR32125:SF4">
    <property type="entry name" value="2-C-METHYL-D-ERYTHRITOL 4-PHOSPHATE CYTIDYLYLTRANSFERASE, CHLOROPLASTIC"/>
    <property type="match status" value="1"/>
</dbReference>
<dbReference type="Gene3D" id="3.90.550.10">
    <property type="entry name" value="Spore Coat Polysaccharide Biosynthesis Protein SpsA, Chain A"/>
    <property type="match status" value="1"/>
</dbReference>
<comment type="function">
    <text evidence="3">Catalyzes the formation of 4-diphosphocytidyl-2-C-methyl-D-erythritol from CTP and 2-C-methyl-D-erythritol 4-phosphate (MEP).</text>
</comment>
<reference evidence="4 5" key="1">
    <citation type="submission" date="2018-08" db="EMBL/GenBank/DDBJ databases">
        <title>Draft genome sequence of Psychrilyobacter sp. strain SD5 isolated from Black Sea water.</title>
        <authorList>
            <person name="Yadav S."/>
            <person name="Villanueva L."/>
            <person name="Damste J.S.S."/>
        </authorList>
    </citation>
    <scope>NUCLEOTIDE SEQUENCE [LARGE SCALE GENOMIC DNA]</scope>
    <source>
        <strain evidence="4 5">SD5</strain>
    </source>
</reference>
<comment type="caution">
    <text evidence="4">The sequence shown here is derived from an EMBL/GenBank/DDBJ whole genome shotgun (WGS) entry which is preliminary data.</text>
</comment>
<comment type="catalytic activity">
    <reaction evidence="3">
        <text>2-C-methyl-D-erythritol 4-phosphate + CTP + H(+) = 4-CDP-2-C-methyl-D-erythritol + diphosphate</text>
        <dbReference type="Rhea" id="RHEA:13429"/>
        <dbReference type="ChEBI" id="CHEBI:15378"/>
        <dbReference type="ChEBI" id="CHEBI:33019"/>
        <dbReference type="ChEBI" id="CHEBI:37563"/>
        <dbReference type="ChEBI" id="CHEBI:57823"/>
        <dbReference type="ChEBI" id="CHEBI:58262"/>
        <dbReference type="EC" id="2.7.7.60"/>
    </reaction>
</comment>
<keyword evidence="5" id="KW-1185">Reference proteome</keyword>
<feature type="site" description="Positions MEP for the nucleophilic attack" evidence="3">
    <location>
        <position position="219"/>
    </location>
</feature>
<accession>A0ABX9KEG3</accession>
<keyword evidence="1 3" id="KW-0808">Transferase</keyword>
<dbReference type="HAMAP" id="MF_00108">
    <property type="entry name" value="IspD"/>
    <property type="match status" value="1"/>
</dbReference>
<dbReference type="PANTHER" id="PTHR32125">
    <property type="entry name" value="2-C-METHYL-D-ERYTHRITOL 4-PHOSPHATE CYTIDYLYLTRANSFERASE, CHLOROPLASTIC"/>
    <property type="match status" value="1"/>
</dbReference>
<protein>
    <recommendedName>
        <fullName evidence="3">2-C-methyl-D-erythritol 4-phosphate cytidylyltransferase</fullName>
        <ecNumber evidence="3">2.7.7.60</ecNumber>
    </recommendedName>
    <alternativeName>
        <fullName evidence="3">4-diphosphocytidyl-2C-methyl-D-erythritol synthase</fullName>
    </alternativeName>
    <alternativeName>
        <fullName evidence="3">MEP cytidylyltransferase</fullName>
        <shortName evidence="3">MCT</shortName>
    </alternativeName>
</protein>
<dbReference type="NCBIfam" id="TIGR00453">
    <property type="entry name" value="ispD"/>
    <property type="match status" value="1"/>
</dbReference>
<dbReference type="Proteomes" id="UP000263486">
    <property type="component" value="Unassembled WGS sequence"/>
</dbReference>
<evidence type="ECO:0000256" key="3">
    <source>
        <dbReference type="HAMAP-Rule" id="MF_00108"/>
    </source>
</evidence>
<dbReference type="EC" id="2.7.7.60" evidence="3"/>
<dbReference type="InterPro" id="IPR050088">
    <property type="entry name" value="IspD/TarI_cytidylyltransf_bact"/>
</dbReference>
<keyword evidence="3" id="KW-0414">Isoprene biosynthesis</keyword>
<dbReference type="EMBL" id="QUAJ01000024">
    <property type="protein sequence ID" value="REI40093.1"/>
    <property type="molecule type" value="Genomic_DNA"/>
</dbReference>
<dbReference type="Pfam" id="PF01128">
    <property type="entry name" value="IspD"/>
    <property type="match status" value="1"/>
</dbReference>
<organism evidence="4 5">
    <name type="scientific">Psychrilyobacter piezotolerans</name>
    <dbReference type="NCBI Taxonomy" id="2293438"/>
    <lineage>
        <taxon>Bacteria</taxon>
        <taxon>Fusobacteriati</taxon>
        <taxon>Fusobacteriota</taxon>
        <taxon>Fusobacteriia</taxon>
        <taxon>Fusobacteriales</taxon>
        <taxon>Fusobacteriaceae</taxon>
        <taxon>Psychrilyobacter</taxon>
    </lineage>
</organism>
<dbReference type="InterPro" id="IPR029044">
    <property type="entry name" value="Nucleotide-diphossugar_trans"/>
</dbReference>
<comment type="pathway">
    <text evidence="3">Isoprenoid biosynthesis; isopentenyl diphosphate biosynthesis via DXP pathway; isopentenyl diphosphate from 1-deoxy-D-xylulose 5-phosphate: step 2/6.</text>
</comment>
<dbReference type="SUPFAM" id="SSF53448">
    <property type="entry name" value="Nucleotide-diphospho-sugar transferases"/>
    <property type="match status" value="1"/>
</dbReference>
<evidence type="ECO:0000313" key="5">
    <source>
        <dbReference type="Proteomes" id="UP000263486"/>
    </source>
</evidence>
<evidence type="ECO:0000313" key="4">
    <source>
        <dbReference type="EMBL" id="REI40093.1"/>
    </source>
</evidence>
<dbReference type="RefSeq" id="WP_114643142.1">
    <property type="nucleotide sequence ID" value="NZ_JAACIO010000039.1"/>
</dbReference>
<keyword evidence="2 3" id="KW-0548">Nucleotidyltransferase</keyword>
<name>A0ABX9KEG3_9FUSO</name>
<gene>
    <name evidence="3 4" type="primary">ispD</name>
    <name evidence="4" type="ORF">DYH56_12150</name>
</gene>
<dbReference type="InterPro" id="IPR034683">
    <property type="entry name" value="IspD/TarI"/>
</dbReference>
<evidence type="ECO:0000256" key="1">
    <source>
        <dbReference type="ARBA" id="ARBA00022679"/>
    </source>
</evidence>
<feature type="site" description="Transition state stabilizer" evidence="3">
    <location>
        <position position="29"/>
    </location>
</feature>